<accession>A0A4Y2EQ48</accession>
<evidence type="ECO:0000313" key="1">
    <source>
        <dbReference type="EMBL" id="GBM30045.1"/>
    </source>
</evidence>
<keyword evidence="2" id="KW-1185">Reference proteome</keyword>
<comment type="caution">
    <text evidence="1">The sequence shown here is derived from an EMBL/GenBank/DDBJ whole genome shotgun (WGS) entry which is preliminary data.</text>
</comment>
<protein>
    <submittedName>
        <fullName evidence="1">Uncharacterized protein</fullName>
    </submittedName>
</protein>
<dbReference type="Proteomes" id="UP000499080">
    <property type="component" value="Unassembled WGS sequence"/>
</dbReference>
<organism evidence="1 2">
    <name type="scientific">Araneus ventricosus</name>
    <name type="common">Orbweaver spider</name>
    <name type="synonym">Epeira ventricosa</name>
    <dbReference type="NCBI Taxonomy" id="182803"/>
    <lineage>
        <taxon>Eukaryota</taxon>
        <taxon>Metazoa</taxon>
        <taxon>Ecdysozoa</taxon>
        <taxon>Arthropoda</taxon>
        <taxon>Chelicerata</taxon>
        <taxon>Arachnida</taxon>
        <taxon>Araneae</taxon>
        <taxon>Araneomorphae</taxon>
        <taxon>Entelegynae</taxon>
        <taxon>Araneoidea</taxon>
        <taxon>Araneidae</taxon>
        <taxon>Araneus</taxon>
    </lineage>
</organism>
<sequence>MSTSFDYLSQNDAFQQIACSNEMGLPRRAIKRLIACRKLSVDKEGVDSKCTALQIAQVNMAIHIFFGTAFRLHYTPGSLTRSSRRGAFDSFF</sequence>
<dbReference type="AlphaFoldDB" id="A0A4Y2EQ48"/>
<dbReference type="EMBL" id="BGPR01000651">
    <property type="protein sequence ID" value="GBM30045.1"/>
    <property type="molecule type" value="Genomic_DNA"/>
</dbReference>
<evidence type="ECO:0000313" key="2">
    <source>
        <dbReference type="Proteomes" id="UP000499080"/>
    </source>
</evidence>
<proteinExistence type="predicted"/>
<gene>
    <name evidence="1" type="ORF">AVEN_88262_1</name>
</gene>
<name>A0A4Y2EQ48_ARAVE</name>
<reference evidence="1 2" key="1">
    <citation type="journal article" date="2019" name="Sci. Rep.">
        <title>Orb-weaving spider Araneus ventricosus genome elucidates the spidroin gene catalogue.</title>
        <authorList>
            <person name="Kono N."/>
            <person name="Nakamura H."/>
            <person name="Ohtoshi R."/>
            <person name="Moran D.A.P."/>
            <person name="Shinohara A."/>
            <person name="Yoshida Y."/>
            <person name="Fujiwara M."/>
            <person name="Mori M."/>
            <person name="Tomita M."/>
            <person name="Arakawa K."/>
        </authorList>
    </citation>
    <scope>NUCLEOTIDE SEQUENCE [LARGE SCALE GENOMIC DNA]</scope>
</reference>